<protein>
    <submittedName>
        <fullName evidence="1">Helix-turn-helix transcriptional regulator</fullName>
    </submittedName>
</protein>
<comment type="caution">
    <text evidence="1">The sequence shown here is derived from an EMBL/GenBank/DDBJ whole genome shotgun (WGS) entry which is preliminary data.</text>
</comment>
<dbReference type="EMBL" id="VCEJ01000004">
    <property type="protein sequence ID" value="TLV00218.1"/>
    <property type="molecule type" value="Genomic_DNA"/>
</dbReference>
<reference evidence="1 2" key="1">
    <citation type="submission" date="2019-05" db="EMBL/GenBank/DDBJ databases">
        <authorList>
            <person name="Qu J.-H."/>
        </authorList>
    </citation>
    <scope>NUCLEOTIDE SEQUENCE [LARGE SCALE GENOMIC DNA]</scope>
    <source>
        <strain evidence="1 2">T17</strain>
    </source>
</reference>
<dbReference type="AlphaFoldDB" id="A0A5R9KVN3"/>
<name>A0A5R9KVN3_9BACT</name>
<proteinExistence type="predicted"/>
<dbReference type="InterPro" id="IPR001387">
    <property type="entry name" value="Cro/C1-type_HTH"/>
</dbReference>
<dbReference type="RefSeq" id="WP_138365598.1">
    <property type="nucleotide sequence ID" value="NZ_VCEJ01000004.1"/>
</dbReference>
<dbReference type="Proteomes" id="UP000306402">
    <property type="component" value="Unassembled WGS sequence"/>
</dbReference>
<organism evidence="1 2">
    <name type="scientific">Dyadobacter luticola</name>
    <dbReference type="NCBI Taxonomy" id="1979387"/>
    <lineage>
        <taxon>Bacteria</taxon>
        <taxon>Pseudomonadati</taxon>
        <taxon>Bacteroidota</taxon>
        <taxon>Cytophagia</taxon>
        <taxon>Cytophagales</taxon>
        <taxon>Spirosomataceae</taxon>
        <taxon>Dyadobacter</taxon>
    </lineage>
</organism>
<gene>
    <name evidence="1" type="ORF">FEN17_11975</name>
</gene>
<evidence type="ECO:0000313" key="2">
    <source>
        <dbReference type="Proteomes" id="UP000306402"/>
    </source>
</evidence>
<dbReference type="CDD" id="cd00093">
    <property type="entry name" value="HTH_XRE"/>
    <property type="match status" value="1"/>
</dbReference>
<accession>A0A5R9KVN3</accession>
<sequence>MKKPKITMDIIKEDVGYSAVTTVLDKFIGTEGEDFEELKANILEAVNLGFEEAGFKYTIDEIILRPDLPSFFAFYKVINAKVLGRRIGMSQSLLAQYINGIKKPSAKQTQRILDGVQQVGRELVAIQFLSFK</sequence>
<keyword evidence="2" id="KW-1185">Reference proteome</keyword>
<dbReference type="OrthoDB" id="676274at2"/>
<evidence type="ECO:0000313" key="1">
    <source>
        <dbReference type="EMBL" id="TLV00218.1"/>
    </source>
</evidence>